<protein>
    <recommendedName>
        <fullName evidence="4">Tetratricopeptide repeat-containing protein</fullName>
    </recommendedName>
</protein>
<feature type="chain" id="PRO_5044212190" description="Tetratricopeptide repeat-containing protein" evidence="1">
    <location>
        <begin position="18"/>
        <end position="182"/>
    </location>
</feature>
<dbReference type="Proteomes" id="UP000015462">
    <property type="component" value="Unassembled WGS sequence"/>
</dbReference>
<reference evidence="2 3" key="1">
    <citation type="journal article" date="2013" name="Genome Announc.">
        <title>Genome Sequence of the Pyrene- and Fluoranthene-Degrading Bacterium Cycloclasticus sp. Strain PY97M.</title>
        <authorList>
            <person name="Cui Z."/>
            <person name="Xu G."/>
            <person name="Li Q."/>
            <person name="Gao W."/>
            <person name="Zheng L."/>
        </authorList>
    </citation>
    <scope>NUCLEOTIDE SEQUENCE [LARGE SCALE GENOMIC DNA]</scope>
    <source>
        <strain evidence="2 3">PY97M</strain>
    </source>
</reference>
<comment type="caution">
    <text evidence="2">The sequence shown here is derived from an EMBL/GenBank/DDBJ whole genome shotgun (WGS) entry which is preliminary data.</text>
</comment>
<evidence type="ECO:0008006" key="4">
    <source>
        <dbReference type="Google" id="ProtNLM"/>
    </source>
</evidence>
<evidence type="ECO:0000256" key="1">
    <source>
        <dbReference type="SAM" id="SignalP"/>
    </source>
</evidence>
<sequence>MKLTTLIALLLALSGCADLSMYNQVPAPIGRTGEASPYPSQPLPQTAQTYPIDEQPIQEGMGQSYDQPIDEAKTTQNPAVVALLDSAYQQSESGQPDMAASKLERAVRISPRDPQVWHALAKVRYQQKKYTLAISLAEKSNLLSAGQASLQRSNWLLMADCYDALGRTEDARKARVAANRLF</sequence>
<keyword evidence="3" id="KW-1185">Reference proteome</keyword>
<evidence type="ECO:0000313" key="2">
    <source>
        <dbReference type="EMBL" id="EPD14085.1"/>
    </source>
</evidence>
<proteinExistence type="predicted"/>
<gene>
    <name evidence="2" type="ORF">L196_01260</name>
</gene>
<organism evidence="2 3">
    <name type="scientific">Cycloclasticus pugetii</name>
    <dbReference type="NCBI Taxonomy" id="34068"/>
    <lineage>
        <taxon>Bacteria</taxon>
        <taxon>Pseudomonadati</taxon>
        <taxon>Pseudomonadota</taxon>
        <taxon>Gammaproteobacteria</taxon>
        <taxon>Thiotrichales</taxon>
        <taxon>Piscirickettsiaceae</taxon>
        <taxon>Cycloclasticus</taxon>
    </lineage>
</organism>
<dbReference type="InterPro" id="IPR011990">
    <property type="entry name" value="TPR-like_helical_dom_sf"/>
</dbReference>
<dbReference type="PROSITE" id="PS51257">
    <property type="entry name" value="PROKAR_LIPOPROTEIN"/>
    <property type="match status" value="1"/>
</dbReference>
<keyword evidence="1" id="KW-0732">Signal</keyword>
<feature type="signal peptide" evidence="1">
    <location>
        <begin position="1"/>
        <end position="17"/>
    </location>
</feature>
<accession>A0AB33Z400</accession>
<dbReference type="SUPFAM" id="SSF48452">
    <property type="entry name" value="TPR-like"/>
    <property type="match status" value="1"/>
</dbReference>
<name>A0AB33Z400_9GAMM</name>
<evidence type="ECO:0000313" key="3">
    <source>
        <dbReference type="Proteomes" id="UP000015462"/>
    </source>
</evidence>
<dbReference type="RefSeq" id="WP_016389651.1">
    <property type="nucleotide sequence ID" value="NZ_KE646805.1"/>
</dbReference>
<dbReference type="EMBL" id="ASHL01000001">
    <property type="protein sequence ID" value="EPD14085.1"/>
    <property type="molecule type" value="Genomic_DNA"/>
</dbReference>
<dbReference type="Gene3D" id="1.25.40.10">
    <property type="entry name" value="Tetratricopeptide repeat domain"/>
    <property type="match status" value="1"/>
</dbReference>
<dbReference type="AlphaFoldDB" id="A0AB33Z400"/>